<evidence type="ECO:0000313" key="2">
    <source>
        <dbReference type="Proteomes" id="UP000306791"/>
    </source>
</evidence>
<sequence length="163" mass="18600">MSKLLSYKGYKGSVEYDLDEGFLYGKILFIRDLVNYEAEDIKGIKAAFEEAVDDYIEDCKALGFEPNVSLSGTFNVRIGPELHEYACIKAAEDKVSINEYIKRLVAADQSGKREIHTHTHNHVHAGHSFRVSLGLQQVNEDIWESRKSNFAQFFKSDFKLAHH</sequence>
<keyword evidence="2" id="KW-1185">Reference proteome</keyword>
<comment type="caution">
    <text evidence="1">The sequence shown here is derived from an EMBL/GenBank/DDBJ whole genome shotgun (WGS) entry which is preliminary data.</text>
</comment>
<dbReference type="InterPro" id="IPR008651">
    <property type="entry name" value="Uncharacterised_HicB"/>
</dbReference>
<dbReference type="SUPFAM" id="SSF47598">
    <property type="entry name" value="Ribbon-helix-helix"/>
    <property type="match status" value="1"/>
</dbReference>
<dbReference type="SUPFAM" id="SSF143100">
    <property type="entry name" value="TTHA1013/TTHA0281-like"/>
    <property type="match status" value="1"/>
</dbReference>
<gene>
    <name evidence="1" type="ORF">FDY93_00730</name>
</gene>
<proteinExistence type="predicted"/>
<accession>A0ABY2UMU7</accession>
<dbReference type="Proteomes" id="UP000306791">
    <property type="component" value="Unassembled WGS sequence"/>
</dbReference>
<dbReference type="EMBL" id="VANI01000001">
    <property type="protein sequence ID" value="TLM79935.1"/>
    <property type="molecule type" value="Genomic_DNA"/>
</dbReference>
<reference evidence="1 2" key="1">
    <citation type="submission" date="2019-05" db="EMBL/GenBank/DDBJ databases">
        <title>Microbulbifer harenosus sp. nov., an alginate-degrading bacterium isolated from coastal sand.</title>
        <authorList>
            <person name="Huang H."/>
            <person name="Mo K."/>
            <person name="Bao S."/>
        </authorList>
    </citation>
    <scope>NUCLEOTIDE SEQUENCE [LARGE SCALE GENOMIC DNA]</scope>
    <source>
        <strain evidence="1 2">HB161719</strain>
    </source>
</reference>
<dbReference type="InterPro" id="IPR010985">
    <property type="entry name" value="Ribbon_hlx_hlx"/>
</dbReference>
<dbReference type="Pfam" id="PF05534">
    <property type="entry name" value="HicB"/>
    <property type="match status" value="1"/>
</dbReference>
<organism evidence="1 2">
    <name type="scientific">Microbulbifer harenosus</name>
    <dbReference type="NCBI Taxonomy" id="2576840"/>
    <lineage>
        <taxon>Bacteria</taxon>
        <taxon>Pseudomonadati</taxon>
        <taxon>Pseudomonadota</taxon>
        <taxon>Gammaproteobacteria</taxon>
        <taxon>Cellvibrionales</taxon>
        <taxon>Microbulbiferaceae</taxon>
        <taxon>Microbulbifer</taxon>
    </lineage>
</organism>
<evidence type="ECO:0000313" key="1">
    <source>
        <dbReference type="EMBL" id="TLM79935.1"/>
    </source>
</evidence>
<dbReference type="RefSeq" id="WP_138233821.1">
    <property type="nucleotide sequence ID" value="NZ_CP185860.1"/>
</dbReference>
<name>A0ABY2UMU7_9GAMM</name>
<protein>
    <submittedName>
        <fullName evidence="1">Type II toxin-antitoxin system HicB family antitoxin</fullName>
    </submittedName>
</protein>
<dbReference type="InterPro" id="IPR035069">
    <property type="entry name" value="TTHA1013/TTHA0281-like"/>
</dbReference>